<keyword evidence="3" id="KW-1185">Reference proteome</keyword>
<comment type="caution">
    <text evidence="2">The sequence shown here is derived from an EMBL/GenBank/DDBJ whole genome shotgun (WGS) entry which is preliminary data.</text>
</comment>
<dbReference type="Proteomes" id="UP001562425">
    <property type="component" value="Unassembled WGS sequence"/>
</dbReference>
<feature type="compositionally biased region" description="Polar residues" evidence="1">
    <location>
        <begin position="29"/>
        <end position="40"/>
    </location>
</feature>
<evidence type="ECO:0000313" key="2">
    <source>
        <dbReference type="EMBL" id="KAL1379963.1"/>
    </source>
</evidence>
<evidence type="ECO:0000256" key="1">
    <source>
        <dbReference type="SAM" id="MobiDB-lite"/>
    </source>
</evidence>
<reference evidence="2 3" key="1">
    <citation type="submission" date="2024-05" db="EMBL/GenBank/DDBJ databases">
        <title>Culex pipiens pipiens assembly and annotation.</title>
        <authorList>
            <person name="Alout H."/>
            <person name="Durand T."/>
        </authorList>
    </citation>
    <scope>NUCLEOTIDE SEQUENCE [LARGE SCALE GENOMIC DNA]</scope>
    <source>
        <strain evidence="2">HA-2024</strain>
        <tissue evidence="2">Whole body</tissue>
    </source>
</reference>
<protein>
    <submittedName>
        <fullName evidence="2">Uncharacterized protein</fullName>
    </submittedName>
</protein>
<gene>
    <name evidence="2" type="ORF">pipiens_014539</name>
</gene>
<feature type="compositionally biased region" description="Basic and acidic residues" evidence="1">
    <location>
        <begin position="85"/>
        <end position="94"/>
    </location>
</feature>
<dbReference type="EMBL" id="JBEHCU010009398">
    <property type="protein sequence ID" value="KAL1379963.1"/>
    <property type="molecule type" value="Genomic_DNA"/>
</dbReference>
<organism evidence="2 3">
    <name type="scientific">Culex pipiens pipiens</name>
    <name type="common">Northern house mosquito</name>
    <dbReference type="NCBI Taxonomy" id="38569"/>
    <lineage>
        <taxon>Eukaryota</taxon>
        <taxon>Metazoa</taxon>
        <taxon>Ecdysozoa</taxon>
        <taxon>Arthropoda</taxon>
        <taxon>Hexapoda</taxon>
        <taxon>Insecta</taxon>
        <taxon>Pterygota</taxon>
        <taxon>Neoptera</taxon>
        <taxon>Endopterygota</taxon>
        <taxon>Diptera</taxon>
        <taxon>Nematocera</taxon>
        <taxon>Culicoidea</taxon>
        <taxon>Culicidae</taxon>
        <taxon>Culicinae</taxon>
        <taxon>Culicini</taxon>
        <taxon>Culex</taxon>
        <taxon>Culex</taxon>
    </lineage>
</organism>
<sequence length="185" mass="20505">MEDKEQFDRDREVLEATLQSASLADVVTPTPSILNSSADSGSKVDLEEDDGDLFETVLDHQQLGQGSDPEEDKPGSNGGSNPNPPKEDRKEYHPRLNGGARKRLRYLLNEGMDYEQARANRYRNGSVINKNAETPGIKEISGGIMTVEDRLTNEWALQLAGFSMEILAVSTTLNQTLETETWGHQ</sequence>
<proteinExistence type="predicted"/>
<accession>A0ABD1CUE0</accession>
<dbReference type="AlphaFoldDB" id="A0ABD1CUE0"/>
<evidence type="ECO:0000313" key="3">
    <source>
        <dbReference type="Proteomes" id="UP001562425"/>
    </source>
</evidence>
<name>A0ABD1CUE0_CULPP</name>
<feature type="region of interest" description="Disordered" evidence="1">
    <location>
        <begin position="21"/>
        <end position="96"/>
    </location>
</feature>